<dbReference type="RefSeq" id="WP_255854865.1">
    <property type="nucleotide sequence ID" value="NZ_CP073347.1"/>
</dbReference>
<name>A0ABY5HKB9_9GAMM</name>
<protein>
    <submittedName>
        <fullName evidence="3">Cytochrome P460 family protein</fullName>
    </submittedName>
</protein>
<dbReference type="CDD" id="cd20750">
    <property type="entry name" value="cyt_c_I"/>
    <property type="match status" value="1"/>
</dbReference>
<organism evidence="3 4">
    <name type="scientific">Marinobacterium rhizophilum</name>
    <dbReference type="NCBI Taxonomy" id="420402"/>
    <lineage>
        <taxon>Bacteria</taxon>
        <taxon>Pseudomonadati</taxon>
        <taxon>Pseudomonadota</taxon>
        <taxon>Gammaproteobacteria</taxon>
        <taxon>Oceanospirillales</taxon>
        <taxon>Oceanospirillaceae</taxon>
        <taxon>Marinobacterium</taxon>
    </lineage>
</organism>
<evidence type="ECO:0000313" key="3">
    <source>
        <dbReference type="EMBL" id="UTW12743.1"/>
    </source>
</evidence>
<dbReference type="Gene3D" id="3.50.70.20">
    <property type="entry name" value="Cytochrome P460"/>
    <property type="match status" value="1"/>
</dbReference>
<reference evidence="3" key="1">
    <citation type="submission" date="2021-04" db="EMBL/GenBank/DDBJ databases">
        <title>Oceanospirillales bacteria with DddD are important DMSP degraders in coastal seawater.</title>
        <authorList>
            <person name="Liu J."/>
        </authorList>
    </citation>
    <scope>NUCLEOTIDE SEQUENCE</scope>
    <source>
        <strain evidence="3">D13-1</strain>
    </source>
</reference>
<sequence>MNRKTTRLWIPAVLAGMLAGAGSVMAGSLAEETYSRHVDSGGAISLPSDFRLSWTHLGSWVVSEATAPGAGFHDVYTQAEAARSFRENGVFPDGAVLIKEIRTIESGDKTTGPAQWARDPAVWFVMVKDTQGRFDSPHWGEGWGWALFKAEEASVNASASFEETCKGCHVPAQQNDWVFTEGYPTLQAPLVK</sequence>
<dbReference type="Pfam" id="PF16694">
    <property type="entry name" value="Cytochrome_P460"/>
    <property type="match status" value="1"/>
</dbReference>
<keyword evidence="1" id="KW-0732">Signal</keyword>
<dbReference type="Proteomes" id="UP001058461">
    <property type="component" value="Chromosome"/>
</dbReference>
<feature type="signal peptide" evidence="1">
    <location>
        <begin position="1"/>
        <end position="26"/>
    </location>
</feature>
<gene>
    <name evidence="3" type="ORF">KDW95_03420</name>
</gene>
<feature type="domain" description="Cytochrome P460" evidence="2">
    <location>
        <begin position="47"/>
        <end position="180"/>
    </location>
</feature>
<dbReference type="InterPro" id="IPR032033">
    <property type="entry name" value="Cytochrome_P460"/>
</dbReference>
<feature type="chain" id="PRO_5047508816" evidence="1">
    <location>
        <begin position="27"/>
        <end position="192"/>
    </location>
</feature>
<evidence type="ECO:0000313" key="4">
    <source>
        <dbReference type="Proteomes" id="UP001058461"/>
    </source>
</evidence>
<dbReference type="InterPro" id="IPR038142">
    <property type="entry name" value="Cytochrome_P460_sp"/>
</dbReference>
<evidence type="ECO:0000259" key="2">
    <source>
        <dbReference type="Pfam" id="PF16694"/>
    </source>
</evidence>
<dbReference type="EMBL" id="CP073347">
    <property type="protein sequence ID" value="UTW12743.1"/>
    <property type="molecule type" value="Genomic_DNA"/>
</dbReference>
<proteinExistence type="predicted"/>
<keyword evidence="4" id="KW-1185">Reference proteome</keyword>
<evidence type="ECO:0000256" key="1">
    <source>
        <dbReference type="SAM" id="SignalP"/>
    </source>
</evidence>
<accession>A0ABY5HKB9</accession>